<evidence type="ECO:0000313" key="4">
    <source>
        <dbReference type="Proteomes" id="UP000198755"/>
    </source>
</evidence>
<feature type="region of interest" description="Disordered" evidence="1">
    <location>
        <begin position="41"/>
        <end position="67"/>
    </location>
</feature>
<dbReference type="EMBL" id="FOSN01000009">
    <property type="protein sequence ID" value="SFK50223.1"/>
    <property type="molecule type" value="Genomic_DNA"/>
</dbReference>
<reference evidence="3 4" key="1">
    <citation type="submission" date="2016-10" db="EMBL/GenBank/DDBJ databases">
        <authorList>
            <person name="de Groot N.N."/>
        </authorList>
    </citation>
    <scope>NUCLEOTIDE SEQUENCE [LARGE SCALE GENOMIC DNA]</scope>
    <source>
        <strain evidence="3 4">NE2</strain>
    </source>
</reference>
<dbReference type="STRING" id="1612308.SAMN05444581_10934"/>
<dbReference type="AlphaFoldDB" id="A0A1I4A1N3"/>
<name>A0A1I4A1N3_9HYPH</name>
<organism evidence="3 4">
    <name type="scientific">Methylocapsa palsarum</name>
    <dbReference type="NCBI Taxonomy" id="1612308"/>
    <lineage>
        <taxon>Bacteria</taxon>
        <taxon>Pseudomonadati</taxon>
        <taxon>Pseudomonadota</taxon>
        <taxon>Alphaproteobacteria</taxon>
        <taxon>Hyphomicrobiales</taxon>
        <taxon>Beijerinckiaceae</taxon>
        <taxon>Methylocapsa</taxon>
    </lineage>
</organism>
<keyword evidence="4" id="KW-1185">Reference proteome</keyword>
<proteinExistence type="predicted"/>
<evidence type="ECO:0000256" key="2">
    <source>
        <dbReference type="SAM" id="SignalP"/>
    </source>
</evidence>
<protein>
    <submittedName>
        <fullName evidence="3">LTXXQ motif family protein</fullName>
    </submittedName>
</protein>
<dbReference type="RefSeq" id="WP_175492578.1">
    <property type="nucleotide sequence ID" value="NZ_FOSN01000009.1"/>
</dbReference>
<accession>A0A1I4A1N3</accession>
<sequence>MNTPKTKSKTKTMTKLTADLLLGLPFAAVVTFGAIAASAQAPAPAPTPAPAPPAQAMPGMDHGAHGMMGGAGMPGMDHAGMGHGGMDHTGMMGDMSQMRSMMHDMMGQMAASADERIAALKTELKITDAQAPLWKTFADALSAAAKSMDHAHHDMMPAAPAAAPVAVAPKPVVAHGDTSYPDLGIIKKTGDAPAPTAAPAAAKADDSTALPARLGHFEEALKEHLESLKAIKTSLDPLYASFSDEQKKIADGLMVGPMGVM</sequence>
<dbReference type="InterPro" id="IPR012899">
    <property type="entry name" value="LTXXQ"/>
</dbReference>
<gene>
    <name evidence="3" type="ORF">SAMN05444581_10934</name>
</gene>
<feature type="compositionally biased region" description="Pro residues" evidence="1">
    <location>
        <begin position="43"/>
        <end position="55"/>
    </location>
</feature>
<evidence type="ECO:0000313" key="3">
    <source>
        <dbReference type="EMBL" id="SFK50223.1"/>
    </source>
</evidence>
<feature type="signal peptide" evidence="2">
    <location>
        <begin position="1"/>
        <end position="36"/>
    </location>
</feature>
<evidence type="ECO:0000256" key="1">
    <source>
        <dbReference type="SAM" id="MobiDB-lite"/>
    </source>
</evidence>
<dbReference type="GO" id="GO:0042597">
    <property type="term" value="C:periplasmic space"/>
    <property type="evidence" value="ECO:0007669"/>
    <property type="project" value="InterPro"/>
</dbReference>
<feature type="chain" id="PRO_5011441682" evidence="2">
    <location>
        <begin position="37"/>
        <end position="261"/>
    </location>
</feature>
<dbReference type="Pfam" id="PF07813">
    <property type="entry name" value="LTXXQ"/>
    <property type="match status" value="2"/>
</dbReference>
<keyword evidence="2" id="KW-0732">Signal</keyword>
<dbReference type="Proteomes" id="UP000198755">
    <property type="component" value="Unassembled WGS sequence"/>
</dbReference>